<dbReference type="AlphaFoldDB" id="A0AA38H3Q6"/>
<organism evidence="1 2">
    <name type="scientific">Dioszegia hungarica</name>
    <dbReference type="NCBI Taxonomy" id="4972"/>
    <lineage>
        <taxon>Eukaryota</taxon>
        <taxon>Fungi</taxon>
        <taxon>Dikarya</taxon>
        <taxon>Basidiomycota</taxon>
        <taxon>Agaricomycotina</taxon>
        <taxon>Tremellomycetes</taxon>
        <taxon>Tremellales</taxon>
        <taxon>Bulleribasidiaceae</taxon>
        <taxon>Dioszegia</taxon>
    </lineage>
</organism>
<evidence type="ECO:0000313" key="1">
    <source>
        <dbReference type="EMBL" id="KAI9632209.1"/>
    </source>
</evidence>
<evidence type="ECO:0008006" key="3">
    <source>
        <dbReference type="Google" id="ProtNLM"/>
    </source>
</evidence>
<evidence type="ECO:0000313" key="2">
    <source>
        <dbReference type="Proteomes" id="UP001164286"/>
    </source>
</evidence>
<accession>A0AA38H3Q6</accession>
<proteinExistence type="predicted"/>
<sequence>MPQCWDARGLEYTICRDFKDNDESDFVLLSRGTFRWAYPCLKAQVADVSPVFREMFANDSLKDGELHLGVDALMTELFLNHILPKQYPSRFVNTDWNSILPVCNLLRQYECTSLADQYLYQSSLYDPKQHRFAAFVLACQADHLQAACRLLKRAGPSETSGSGKGASLRPASQSWTAKDVDGLSTAWLWALTCAVQWADKLFKLDEDGNRTGDAYWTAVVGDFMSRMTSYFSNTSSSWRD</sequence>
<protein>
    <recommendedName>
        <fullName evidence="3">BTB domain-containing protein</fullName>
    </recommendedName>
</protein>
<name>A0AA38H3Q6_9TREE</name>
<comment type="caution">
    <text evidence="1">The sequence shown here is derived from an EMBL/GenBank/DDBJ whole genome shotgun (WGS) entry which is preliminary data.</text>
</comment>
<dbReference type="Proteomes" id="UP001164286">
    <property type="component" value="Unassembled WGS sequence"/>
</dbReference>
<dbReference type="EMBL" id="JAKWFO010000014">
    <property type="protein sequence ID" value="KAI9632209.1"/>
    <property type="molecule type" value="Genomic_DNA"/>
</dbReference>
<keyword evidence="2" id="KW-1185">Reference proteome</keyword>
<dbReference type="GeneID" id="77730333"/>
<dbReference type="RefSeq" id="XP_052941986.1">
    <property type="nucleotide sequence ID" value="XM_053091128.1"/>
</dbReference>
<reference evidence="1" key="1">
    <citation type="journal article" date="2022" name="G3 (Bethesda)">
        <title>High quality genome of the basidiomycete yeast Dioszegia hungarica PDD-24b-2 isolated from cloud water.</title>
        <authorList>
            <person name="Jarrige D."/>
            <person name="Haridas S."/>
            <person name="Bleykasten-Grosshans C."/>
            <person name="Joly M."/>
            <person name="Nadalig T."/>
            <person name="Sancelme M."/>
            <person name="Vuilleumier S."/>
            <person name="Grigoriev I.V."/>
            <person name="Amato P."/>
            <person name="Bringel F."/>
        </authorList>
    </citation>
    <scope>NUCLEOTIDE SEQUENCE</scope>
    <source>
        <strain evidence="1">PDD-24b-2</strain>
    </source>
</reference>
<gene>
    <name evidence="1" type="ORF">MKK02DRAFT_40509</name>
</gene>